<accession>W0F6P8</accession>
<gene>
    <name evidence="2" type="ORF">NIASO_00925</name>
</gene>
<sequence>MKKIFIALVISSVSFVACNSGANSEAKSGDSSAAAAITPDSAKAPVTVSTDTMVNLDTNAAVSGAAHHVDSSAKK</sequence>
<feature type="chain" id="PRO_5004788076" description="Entericidin" evidence="1">
    <location>
        <begin position="23"/>
        <end position="75"/>
    </location>
</feature>
<protein>
    <recommendedName>
        <fullName evidence="4">Entericidin</fullName>
    </recommendedName>
</protein>
<dbReference type="Proteomes" id="UP000003586">
    <property type="component" value="Chromosome"/>
</dbReference>
<dbReference type="EMBL" id="CP007035">
    <property type="protein sequence ID" value="AHF17051.1"/>
    <property type="molecule type" value="Genomic_DNA"/>
</dbReference>
<dbReference type="STRING" id="929713.NIASO_00925"/>
<evidence type="ECO:0000256" key="1">
    <source>
        <dbReference type="SAM" id="SignalP"/>
    </source>
</evidence>
<evidence type="ECO:0008006" key="4">
    <source>
        <dbReference type="Google" id="ProtNLM"/>
    </source>
</evidence>
<organism evidence="2 3">
    <name type="scientific">Niabella soli DSM 19437</name>
    <dbReference type="NCBI Taxonomy" id="929713"/>
    <lineage>
        <taxon>Bacteria</taxon>
        <taxon>Pseudomonadati</taxon>
        <taxon>Bacteroidota</taxon>
        <taxon>Chitinophagia</taxon>
        <taxon>Chitinophagales</taxon>
        <taxon>Chitinophagaceae</taxon>
        <taxon>Niabella</taxon>
    </lineage>
</organism>
<dbReference type="HOGENOM" id="CLU_2667354_0_0_10"/>
<dbReference type="KEGG" id="nso:NIASO_00925"/>
<name>W0F6P8_9BACT</name>
<dbReference type="RefSeq" id="WP_008581840.1">
    <property type="nucleotide sequence ID" value="NZ_CP007035.1"/>
</dbReference>
<proteinExistence type="predicted"/>
<dbReference type="OrthoDB" id="678872at2"/>
<keyword evidence="1" id="KW-0732">Signal</keyword>
<evidence type="ECO:0000313" key="2">
    <source>
        <dbReference type="EMBL" id="AHF17051.1"/>
    </source>
</evidence>
<dbReference type="AlphaFoldDB" id="W0F6P8"/>
<keyword evidence="3" id="KW-1185">Reference proteome</keyword>
<dbReference type="PROSITE" id="PS51257">
    <property type="entry name" value="PROKAR_LIPOPROTEIN"/>
    <property type="match status" value="1"/>
</dbReference>
<evidence type="ECO:0000313" key="3">
    <source>
        <dbReference type="Proteomes" id="UP000003586"/>
    </source>
</evidence>
<feature type="signal peptide" evidence="1">
    <location>
        <begin position="1"/>
        <end position="22"/>
    </location>
</feature>
<reference evidence="2 3" key="1">
    <citation type="submission" date="2013-12" db="EMBL/GenBank/DDBJ databases">
        <authorList>
            <consortium name="DOE Joint Genome Institute"/>
            <person name="Eisen J."/>
            <person name="Huntemann M."/>
            <person name="Han J."/>
            <person name="Chen A."/>
            <person name="Kyrpides N."/>
            <person name="Mavromatis K."/>
            <person name="Markowitz V."/>
            <person name="Palaniappan K."/>
            <person name="Ivanova N."/>
            <person name="Schaumberg A."/>
            <person name="Pati A."/>
            <person name="Liolios K."/>
            <person name="Nordberg H.P."/>
            <person name="Cantor M.N."/>
            <person name="Hua S.X."/>
            <person name="Woyke T."/>
        </authorList>
    </citation>
    <scope>NUCLEOTIDE SEQUENCE [LARGE SCALE GENOMIC DNA]</scope>
    <source>
        <strain evidence="3">DSM 19437</strain>
    </source>
</reference>